<evidence type="ECO:0000256" key="20">
    <source>
        <dbReference type="PROSITE-ProRule" id="PRU10141"/>
    </source>
</evidence>
<feature type="domain" description="EF-hand" evidence="23">
    <location>
        <begin position="443"/>
        <end position="478"/>
    </location>
</feature>
<dbReference type="InterPro" id="IPR018247">
    <property type="entry name" value="EF_Hand_1_Ca_BS"/>
</dbReference>
<dbReference type="Proteomes" id="UP000187406">
    <property type="component" value="Unassembled WGS sequence"/>
</dbReference>
<comment type="catalytic activity">
    <reaction evidence="19">
        <text>L-seryl-[protein] + ATP = O-phospho-L-seryl-[protein] + ADP + H(+)</text>
        <dbReference type="Rhea" id="RHEA:17989"/>
        <dbReference type="Rhea" id="RHEA-COMP:9863"/>
        <dbReference type="Rhea" id="RHEA-COMP:11604"/>
        <dbReference type="ChEBI" id="CHEBI:15378"/>
        <dbReference type="ChEBI" id="CHEBI:29999"/>
        <dbReference type="ChEBI" id="CHEBI:30616"/>
        <dbReference type="ChEBI" id="CHEBI:83421"/>
        <dbReference type="ChEBI" id="CHEBI:456216"/>
        <dbReference type="EC" id="2.7.11.1"/>
    </reaction>
</comment>
<dbReference type="FunFam" id="1.10.510.10:FF:000225">
    <property type="entry name" value="calcium-dependent protein kinase 28-like"/>
    <property type="match status" value="1"/>
</dbReference>
<evidence type="ECO:0000256" key="3">
    <source>
        <dbReference type="ARBA" id="ARBA00012513"/>
    </source>
</evidence>
<keyword evidence="15" id="KW-0472">Membrane</keyword>
<feature type="compositionally biased region" description="Low complexity" evidence="21">
    <location>
        <begin position="37"/>
        <end position="50"/>
    </location>
</feature>
<evidence type="ECO:0000256" key="10">
    <source>
        <dbReference type="ARBA" id="ARBA00022737"/>
    </source>
</evidence>
<dbReference type="GO" id="GO:0004674">
    <property type="term" value="F:protein serine/threonine kinase activity"/>
    <property type="evidence" value="ECO:0007669"/>
    <property type="project" value="UniProtKB-KW"/>
</dbReference>
<dbReference type="InterPro" id="IPR011992">
    <property type="entry name" value="EF-hand-dom_pair"/>
</dbReference>
<proteinExistence type="inferred from homology"/>
<evidence type="ECO:0000256" key="5">
    <source>
        <dbReference type="ARBA" id="ARBA00022527"/>
    </source>
</evidence>
<keyword evidence="14 20" id="KW-0067">ATP-binding</keyword>
<evidence type="ECO:0000256" key="14">
    <source>
        <dbReference type="ARBA" id="ARBA00022840"/>
    </source>
</evidence>
<feature type="region of interest" description="Disordered" evidence="21">
    <location>
        <begin position="1"/>
        <end position="84"/>
    </location>
</feature>
<dbReference type="Gene3D" id="1.10.510.10">
    <property type="entry name" value="Transferase(Phosphotransferase) domain 1"/>
    <property type="match status" value="1"/>
</dbReference>
<protein>
    <recommendedName>
        <fullName evidence="3">non-specific serine/threonine protein kinase</fullName>
        <ecNumber evidence="3">2.7.11.1</ecNumber>
    </recommendedName>
</protein>
<reference evidence="25" key="1">
    <citation type="submission" date="2016-04" db="EMBL/GenBank/DDBJ databases">
        <title>Cephalotus genome sequencing.</title>
        <authorList>
            <person name="Fukushima K."/>
            <person name="Hasebe M."/>
            <person name="Fang X."/>
        </authorList>
    </citation>
    <scope>NUCLEOTIDE SEQUENCE [LARGE SCALE GENOMIC DNA]</scope>
    <source>
        <strain evidence="25">cv. St1</strain>
    </source>
</reference>
<dbReference type="GO" id="GO:0005509">
    <property type="term" value="F:calcium ion binding"/>
    <property type="evidence" value="ECO:0007669"/>
    <property type="project" value="InterPro"/>
</dbReference>
<dbReference type="PROSITE" id="PS00107">
    <property type="entry name" value="PROTEIN_KINASE_ATP"/>
    <property type="match status" value="1"/>
</dbReference>
<dbReference type="Pfam" id="PF00069">
    <property type="entry name" value="Pkinase"/>
    <property type="match status" value="1"/>
</dbReference>
<dbReference type="FunFam" id="1.10.238.10:FF:000158">
    <property type="entry name" value="Calcium-dependent protein kinase 28"/>
    <property type="match status" value="1"/>
</dbReference>
<evidence type="ECO:0000256" key="1">
    <source>
        <dbReference type="ARBA" id="ARBA00004193"/>
    </source>
</evidence>
<comment type="catalytic activity">
    <reaction evidence="18">
        <text>L-threonyl-[protein] + ATP = O-phospho-L-threonyl-[protein] + ADP + H(+)</text>
        <dbReference type="Rhea" id="RHEA:46608"/>
        <dbReference type="Rhea" id="RHEA-COMP:11060"/>
        <dbReference type="Rhea" id="RHEA-COMP:11605"/>
        <dbReference type="ChEBI" id="CHEBI:15378"/>
        <dbReference type="ChEBI" id="CHEBI:30013"/>
        <dbReference type="ChEBI" id="CHEBI:30616"/>
        <dbReference type="ChEBI" id="CHEBI:61977"/>
        <dbReference type="ChEBI" id="CHEBI:456216"/>
        <dbReference type="EC" id="2.7.11.1"/>
    </reaction>
</comment>
<sequence length="568" mass="64246">MGACLSSSKVTGSSSNTTTTTTTRVTQKRQRNERNKTQATTTNATVTIANRQQASRQNNTRNEPNKGPQPPPQLRVKPKRQSGVIPCGKRTDFGYDKDFDSRYTIGKLLGHGQFGYTYVAIDKNNGNRVAVKKIEKNKMVLPIAVEDVKREVNILKALAGHVNVVQFYNAFEDESYVYIVMELCEGGELLDRILAKKDSRYSEKDAAVVVRQMLKVAAECHLHGLVHRDMKPENFLFKSPKEHSPLKATDFGLSDFIKPGKRFQDIVGSAYYVAPEVLKRKSGPESDVWSIGVITYILLCGRRPFWDRTEDGIFKEVLRNKPDFRRKPWPSISNSAKDFVKKLLVKDPRARLTAAQALSHPWVREGGDASEIPIDISVLNNMRQFVRYSRLKQFALRALASTLDEEELADLRDQFDAIDVDKNGSISLEEMRQALAKDLPWKLKDARVLEILQAIDSNTDGLVDFTEFVAATLHVHQLEEHDSEKWHQLSRAAFEKFDIDRDGYITSEELRMHTGLKGSIDPLLEEADIDIDKDGKISLSEFRRLLRTASISSRTAPSPSGHRNNLKM</sequence>
<evidence type="ECO:0000256" key="12">
    <source>
        <dbReference type="ARBA" id="ARBA00022777"/>
    </source>
</evidence>
<keyword evidence="6" id="KW-0597">Phosphoprotein</keyword>
<evidence type="ECO:0000256" key="15">
    <source>
        <dbReference type="ARBA" id="ARBA00023136"/>
    </source>
</evidence>
<keyword evidence="10" id="KW-0677">Repeat</keyword>
<dbReference type="OrthoDB" id="40902at2759"/>
<dbReference type="CDD" id="cd05117">
    <property type="entry name" value="STKc_CAMK"/>
    <property type="match status" value="1"/>
</dbReference>
<dbReference type="PROSITE" id="PS50011">
    <property type="entry name" value="PROTEIN_KINASE_DOM"/>
    <property type="match status" value="1"/>
</dbReference>
<feature type="domain" description="EF-hand" evidence="23">
    <location>
        <begin position="527"/>
        <end position="552"/>
    </location>
</feature>
<feature type="compositionally biased region" description="Low complexity" evidence="21">
    <location>
        <begin position="1"/>
        <end position="25"/>
    </location>
</feature>
<evidence type="ECO:0000256" key="21">
    <source>
        <dbReference type="SAM" id="MobiDB-lite"/>
    </source>
</evidence>
<feature type="domain" description="Protein kinase" evidence="22">
    <location>
        <begin position="103"/>
        <end position="363"/>
    </location>
</feature>
<dbReference type="PANTHER" id="PTHR24349">
    <property type="entry name" value="SERINE/THREONINE-PROTEIN KINASE"/>
    <property type="match status" value="1"/>
</dbReference>
<feature type="binding site" evidence="20">
    <location>
        <position position="133"/>
    </location>
    <ligand>
        <name>ATP</name>
        <dbReference type="ChEBI" id="CHEBI:30616"/>
    </ligand>
</feature>
<dbReference type="GO" id="GO:0005886">
    <property type="term" value="C:plasma membrane"/>
    <property type="evidence" value="ECO:0007669"/>
    <property type="project" value="UniProtKB-SubCell"/>
</dbReference>
<evidence type="ECO:0000256" key="4">
    <source>
        <dbReference type="ARBA" id="ARBA00022475"/>
    </source>
</evidence>
<dbReference type="CDD" id="cd00051">
    <property type="entry name" value="EFh"/>
    <property type="match status" value="1"/>
</dbReference>
<keyword evidence="5" id="KW-0723">Serine/threonine-protein kinase</keyword>
<dbReference type="InterPro" id="IPR008271">
    <property type="entry name" value="Ser/Thr_kinase_AS"/>
</dbReference>
<dbReference type="SMART" id="SM00054">
    <property type="entry name" value="EFh"/>
    <property type="match status" value="4"/>
</dbReference>
<dbReference type="InterPro" id="IPR011009">
    <property type="entry name" value="Kinase-like_dom_sf"/>
</dbReference>
<evidence type="ECO:0000256" key="8">
    <source>
        <dbReference type="ARBA" id="ARBA00022707"/>
    </source>
</evidence>
<keyword evidence="25" id="KW-1185">Reference proteome</keyword>
<keyword evidence="12 24" id="KW-0418">Kinase</keyword>
<evidence type="ECO:0000259" key="23">
    <source>
        <dbReference type="PROSITE" id="PS50222"/>
    </source>
</evidence>
<evidence type="ECO:0000256" key="9">
    <source>
        <dbReference type="ARBA" id="ARBA00022723"/>
    </source>
</evidence>
<dbReference type="EMBL" id="BDDD01000946">
    <property type="protein sequence ID" value="GAV71830.1"/>
    <property type="molecule type" value="Genomic_DNA"/>
</dbReference>
<organism evidence="24 25">
    <name type="scientific">Cephalotus follicularis</name>
    <name type="common">Albany pitcher plant</name>
    <dbReference type="NCBI Taxonomy" id="3775"/>
    <lineage>
        <taxon>Eukaryota</taxon>
        <taxon>Viridiplantae</taxon>
        <taxon>Streptophyta</taxon>
        <taxon>Embryophyta</taxon>
        <taxon>Tracheophyta</taxon>
        <taxon>Spermatophyta</taxon>
        <taxon>Magnoliopsida</taxon>
        <taxon>eudicotyledons</taxon>
        <taxon>Gunneridae</taxon>
        <taxon>Pentapetalae</taxon>
        <taxon>rosids</taxon>
        <taxon>fabids</taxon>
        <taxon>Oxalidales</taxon>
        <taxon>Cephalotaceae</taxon>
        <taxon>Cephalotus</taxon>
    </lineage>
</organism>
<feature type="compositionally biased region" description="Polar residues" evidence="21">
    <location>
        <begin position="51"/>
        <end position="62"/>
    </location>
</feature>
<dbReference type="EC" id="2.7.11.1" evidence="3"/>
<evidence type="ECO:0000256" key="16">
    <source>
        <dbReference type="ARBA" id="ARBA00023139"/>
    </source>
</evidence>
<dbReference type="Gene3D" id="3.30.200.20">
    <property type="entry name" value="Phosphorylase Kinase, domain 1"/>
    <property type="match status" value="1"/>
</dbReference>
<dbReference type="PROSITE" id="PS50222">
    <property type="entry name" value="EF_HAND_2"/>
    <property type="match status" value="4"/>
</dbReference>
<dbReference type="InterPro" id="IPR002048">
    <property type="entry name" value="EF_hand_dom"/>
</dbReference>
<evidence type="ECO:0000313" key="25">
    <source>
        <dbReference type="Proteomes" id="UP000187406"/>
    </source>
</evidence>
<dbReference type="InterPro" id="IPR017441">
    <property type="entry name" value="Protein_kinase_ATP_BS"/>
</dbReference>
<evidence type="ECO:0000313" key="24">
    <source>
        <dbReference type="EMBL" id="GAV71830.1"/>
    </source>
</evidence>
<dbReference type="FunFam" id="3.30.200.20:FF:000101">
    <property type="entry name" value="CDPK-related kinase 1"/>
    <property type="match status" value="1"/>
</dbReference>
<evidence type="ECO:0000256" key="6">
    <source>
        <dbReference type="ARBA" id="ARBA00022553"/>
    </source>
</evidence>
<dbReference type="PROSITE" id="PS00018">
    <property type="entry name" value="EF_HAND_1"/>
    <property type="match status" value="4"/>
</dbReference>
<gene>
    <name evidence="24" type="ORF">CFOL_v3_15319</name>
</gene>
<dbReference type="Gene3D" id="1.10.238.10">
    <property type="entry name" value="EF-hand"/>
    <property type="match status" value="2"/>
</dbReference>
<evidence type="ECO:0000256" key="11">
    <source>
        <dbReference type="ARBA" id="ARBA00022741"/>
    </source>
</evidence>
<comment type="subcellular location">
    <subcellularLocation>
        <location evidence="1">Cell membrane</location>
        <topology evidence="1">Lipid-anchor</topology>
    </subcellularLocation>
</comment>
<comment type="similarity">
    <text evidence="2">Belongs to the protein kinase superfamily. CAMK Ser/Thr protein kinase family. CaMK subfamily.</text>
</comment>
<evidence type="ECO:0000256" key="19">
    <source>
        <dbReference type="ARBA" id="ARBA00048679"/>
    </source>
</evidence>
<dbReference type="InterPro" id="IPR050205">
    <property type="entry name" value="CDPK_Ser/Thr_kinases"/>
</dbReference>
<dbReference type="InParanoid" id="A0A1Q3BV43"/>
<name>A0A1Q3BV43_CEPFO</name>
<dbReference type="STRING" id="3775.A0A1Q3BV43"/>
<evidence type="ECO:0000256" key="7">
    <source>
        <dbReference type="ARBA" id="ARBA00022679"/>
    </source>
</evidence>
<dbReference type="GO" id="GO:0005524">
    <property type="term" value="F:ATP binding"/>
    <property type="evidence" value="ECO:0007669"/>
    <property type="project" value="UniProtKB-UniRule"/>
</dbReference>
<keyword evidence="13" id="KW-0106">Calcium</keyword>
<dbReference type="SMART" id="SM00220">
    <property type="entry name" value="S_TKc"/>
    <property type="match status" value="1"/>
</dbReference>
<dbReference type="Pfam" id="PF13499">
    <property type="entry name" value="EF-hand_7"/>
    <property type="match status" value="2"/>
</dbReference>
<keyword evidence="17" id="KW-0449">Lipoprotein</keyword>
<evidence type="ECO:0000259" key="22">
    <source>
        <dbReference type="PROSITE" id="PS50011"/>
    </source>
</evidence>
<keyword evidence="16" id="KW-0564">Palmitate</keyword>
<evidence type="ECO:0000256" key="2">
    <source>
        <dbReference type="ARBA" id="ARBA00005354"/>
    </source>
</evidence>
<feature type="domain" description="EF-hand" evidence="23">
    <location>
        <begin position="406"/>
        <end position="441"/>
    </location>
</feature>
<evidence type="ECO:0000256" key="13">
    <source>
        <dbReference type="ARBA" id="ARBA00022837"/>
    </source>
</evidence>
<dbReference type="SUPFAM" id="SSF47473">
    <property type="entry name" value="EF-hand"/>
    <property type="match status" value="1"/>
</dbReference>
<keyword evidence="9" id="KW-0479">Metal-binding</keyword>
<dbReference type="FunCoup" id="A0A1Q3BV43">
    <property type="interactions" value="254"/>
</dbReference>
<dbReference type="SUPFAM" id="SSF56112">
    <property type="entry name" value="Protein kinase-like (PK-like)"/>
    <property type="match status" value="1"/>
</dbReference>
<evidence type="ECO:0000256" key="17">
    <source>
        <dbReference type="ARBA" id="ARBA00023288"/>
    </source>
</evidence>
<dbReference type="InterPro" id="IPR000719">
    <property type="entry name" value="Prot_kinase_dom"/>
</dbReference>
<accession>A0A1Q3BV43</accession>
<keyword evidence="8" id="KW-0519">Myristate</keyword>
<keyword evidence="4" id="KW-1003">Cell membrane</keyword>
<feature type="domain" description="EF-hand" evidence="23">
    <location>
        <begin position="491"/>
        <end position="520"/>
    </location>
</feature>
<comment type="caution">
    <text evidence="24">The sequence shown here is derived from an EMBL/GenBank/DDBJ whole genome shotgun (WGS) entry which is preliminary data.</text>
</comment>
<dbReference type="AlphaFoldDB" id="A0A1Q3BV43"/>
<keyword evidence="7" id="KW-0808">Transferase</keyword>
<keyword evidence="11 20" id="KW-0547">Nucleotide-binding</keyword>
<dbReference type="PROSITE" id="PS00108">
    <property type="entry name" value="PROTEIN_KINASE_ST"/>
    <property type="match status" value="1"/>
</dbReference>
<evidence type="ECO:0000256" key="18">
    <source>
        <dbReference type="ARBA" id="ARBA00047899"/>
    </source>
</evidence>